<dbReference type="Pfam" id="PF02357">
    <property type="entry name" value="NusG"/>
    <property type="match status" value="1"/>
</dbReference>
<protein>
    <recommendedName>
        <fullName evidence="5 6">Transcription termination/antitermination protein NusG</fullName>
    </recommendedName>
</protein>
<dbReference type="PRINTS" id="PR00338">
    <property type="entry name" value="NUSGTNSCPFCT"/>
</dbReference>
<dbReference type="InterPro" id="IPR015869">
    <property type="entry name" value="Transcrpt_antiterm_NusG_bac_CS"/>
</dbReference>
<dbReference type="InterPro" id="IPR006645">
    <property type="entry name" value="NGN-like_dom"/>
</dbReference>
<dbReference type="GO" id="GO:0006353">
    <property type="term" value="P:DNA-templated transcription termination"/>
    <property type="evidence" value="ECO:0007669"/>
    <property type="project" value="UniProtKB-UniRule"/>
</dbReference>
<dbReference type="InterPro" id="IPR014722">
    <property type="entry name" value="Rib_uL2_dom2"/>
</dbReference>
<evidence type="ECO:0000259" key="9">
    <source>
        <dbReference type="SMART" id="SM00739"/>
    </source>
</evidence>
<comment type="function">
    <text evidence="5 7">Participates in transcription elongation, termination and antitermination.</text>
</comment>
<keyword evidence="1 5" id="KW-0806">Transcription termination</keyword>
<dbReference type="EMBL" id="FLYE01000001">
    <property type="protein sequence ID" value="SCA55315.1"/>
    <property type="molecule type" value="Genomic_DNA"/>
</dbReference>
<dbReference type="CDD" id="cd09891">
    <property type="entry name" value="NGN_Bact_1"/>
    <property type="match status" value="1"/>
</dbReference>
<evidence type="ECO:0000256" key="1">
    <source>
        <dbReference type="ARBA" id="ARBA00022472"/>
    </source>
</evidence>
<sequence>MAQARWYVIHAYSGFENKVAESILEQAEKKGLSEFFEQVLVPTEEVVEMRRGNKVNAKRKFFPGYVLAKMQLTDETWNMVKNTAKVTDFLGAQGKPAPITEEEANRILHQVEEGVDRPRPSVSFEVGEEVRVTDGPFASFNGLVEEVDEEKARLKVSVSIFGRSTPVELEYNQVEKS</sequence>
<dbReference type="CDD" id="cd06091">
    <property type="entry name" value="KOW_NusG"/>
    <property type="match status" value="1"/>
</dbReference>
<accession>A0A1C3RDH8</accession>
<dbReference type="RefSeq" id="WP_069186000.1">
    <property type="nucleotide sequence ID" value="NZ_FLYE01000001.1"/>
</dbReference>
<comment type="similarity">
    <text evidence="5 7">Belongs to the NusG family.</text>
</comment>
<dbReference type="SUPFAM" id="SSF50104">
    <property type="entry name" value="Translation proteins SH3-like domain"/>
    <property type="match status" value="1"/>
</dbReference>
<keyword evidence="11" id="KW-1185">Reference proteome</keyword>
<dbReference type="GO" id="GO:0032784">
    <property type="term" value="P:regulation of DNA-templated transcription elongation"/>
    <property type="evidence" value="ECO:0007669"/>
    <property type="project" value="InterPro"/>
</dbReference>
<gene>
    <name evidence="5 10" type="primary">nusG</name>
    <name evidence="10" type="ORF">MTBPR1_10562</name>
</gene>
<dbReference type="GO" id="GO:0031564">
    <property type="term" value="P:transcription antitermination"/>
    <property type="evidence" value="ECO:0007669"/>
    <property type="project" value="UniProtKB-UniRule"/>
</dbReference>
<dbReference type="SUPFAM" id="SSF82679">
    <property type="entry name" value="N-utilization substance G protein NusG, N-terminal domain"/>
    <property type="match status" value="1"/>
</dbReference>
<dbReference type="FunFam" id="2.30.30.30:FF:000002">
    <property type="entry name" value="Transcription termination/antitermination factor NusG"/>
    <property type="match status" value="1"/>
</dbReference>
<proteinExistence type="inferred from homology"/>
<dbReference type="InterPro" id="IPR008991">
    <property type="entry name" value="Translation_prot_SH3-like_sf"/>
</dbReference>
<dbReference type="STRING" id="1867952.MTBPR1_10562"/>
<evidence type="ECO:0000259" key="8">
    <source>
        <dbReference type="SMART" id="SM00738"/>
    </source>
</evidence>
<evidence type="ECO:0000256" key="7">
    <source>
        <dbReference type="RuleBase" id="RU000538"/>
    </source>
</evidence>
<evidence type="ECO:0000313" key="10">
    <source>
        <dbReference type="EMBL" id="SCA55315.1"/>
    </source>
</evidence>
<dbReference type="PROSITE" id="PS01014">
    <property type="entry name" value="NUSG"/>
    <property type="match status" value="1"/>
</dbReference>
<reference evidence="10 11" key="1">
    <citation type="submission" date="2016-07" db="EMBL/GenBank/DDBJ databases">
        <authorList>
            <person name="Lefevre C.T."/>
        </authorList>
    </citation>
    <scope>NUCLEOTIDE SEQUENCE [LARGE SCALE GENOMIC DNA]</scope>
    <source>
        <strain evidence="10">PR1</strain>
    </source>
</reference>
<dbReference type="Gene3D" id="3.30.70.940">
    <property type="entry name" value="NusG, N-terminal domain"/>
    <property type="match status" value="1"/>
</dbReference>
<evidence type="ECO:0000256" key="3">
    <source>
        <dbReference type="ARBA" id="ARBA00023015"/>
    </source>
</evidence>
<dbReference type="PANTHER" id="PTHR30265:SF2">
    <property type="entry name" value="TRANSCRIPTION TERMINATION_ANTITERMINATION PROTEIN NUSG"/>
    <property type="match status" value="1"/>
</dbReference>
<dbReference type="InterPro" id="IPR036735">
    <property type="entry name" value="NGN_dom_sf"/>
</dbReference>
<feature type="domain" description="NusG-like N-terminal" evidence="8">
    <location>
        <begin position="3"/>
        <end position="111"/>
    </location>
</feature>
<dbReference type="OrthoDB" id="9809075at2"/>
<dbReference type="SMART" id="SM00739">
    <property type="entry name" value="KOW"/>
    <property type="match status" value="1"/>
</dbReference>
<dbReference type="AlphaFoldDB" id="A0A1C3RDH8"/>
<evidence type="ECO:0000256" key="2">
    <source>
        <dbReference type="ARBA" id="ARBA00022814"/>
    </source>
</evidence>
<name>A0A1C3RDH8_9PROT</name>
<dbReference type="GO" id="GO:0005829">
    <property type="term" value="C:cytosol"/>
    <property type="evidence" value="ECO:0007669"/>
    <property type="project" value="UniProtKB-ARBA"/>
</dbReference>
<dbReference type="Proteomes" id="UP000231658">
    <property type="component" value="Unassembled WGS sequence"/>
</dbReference>
<keyword evidence="4 5" id="KW-0804">Transcription</keyword>
<dbReference type="Gene3D" id="2.30.30.30">
    <property type="match status" value="1"/>
</dbReference>
<keyword evidence="3 5" id="KW-0805">Transcription regulation</keyword>
<keyword evidence="2 5" id="KW-0889">Transcription antitermination</keyword>
<dbReference type="InterPro" id="IPR043425">
    <property type="entry name" value="NusG-like"/>
</dbReference>
<feature type="domain" description="KOW" evidence="9">
    <location>
        <begin position="123"/>
        <end position="150"/>
    </location>
</feature>
<dbReference type="HAMAP" id="MF_00948">
    <property type="entry name" value="NusG"/>
    <property type="match status" value="1"/>
</dbReference>
<dbReference type="InterPro" id="IPR001062">
    <property type="entry name" value="Transcrpt_antiterm_NusG"/>
</dbReference>
<evidence type="ECO:0000256" key="4">
    <source>
        <dbReference type="ARBA" id="ARBA00023163"/>
    </source>
</evidence>
<evidence type="ECO:0000256" key="5">
    <source>
        <dbReference type="HAMAP-Rule" id="MF_00948"/>
    </source>
</evidence>
<dbReference type="GO" id="GO:0006354">
    <property type="term" value="P:DNA-templated transcription elongation"/>
    <property type="evidence" value="ECO:0007669"/>
    <property type="project" value="UniProtKB-UniRule"/>
</dbReference>
<dbReference type="InterPro" id="IPR005824">
    <property type="entry name" value="KOW"/>
</dbReference>
<evidence type="ECO:0000313" key="11">
    <source>
        <dbReference type="Proteomes" id="UP000231658"/>
    </source>
</evidence>
<dbReference type="NCBIfam" id="TIGR00922">
    <property type="entry name" value="nusG"/>
    <property type="match status" value="1"/>
</dbReference>
<dbReference type="Pfam" id="PF00467">
    <property type="entry name" value="KOW"/>
    <property type="match status" value="1"/>
</dbReference>
<dbReference type="InterPro" id="IPR047050">
    <property type="entry name" value="NGN"/>
</dbReference>
<organism evidence="10 11">
    <name type="scientific">Candidatus Terasakiella magnetica</name>
    <dbReference type="NCBI Taxonomy" id="1867952"/>
    <lineage>
        <taxon>Bacteria</taxon>
        <taxon>Pseudomonadati</taxon>
        <taxon>Pseudomonadota</taxon>
        <taxon>Alphaproteobacteria</taxon>
        <taxon>Rhodospirillales</taxon>
        <taxon>Terasakiellaceae</taxon>
        <taxon>Terasakiella</taxon>
    </lineage>
</organism>
<dbReference type="SMART" id="SM00738">
    <property type="entry name" value="NGN"/>
    <property type="match status" value="1"/>
</dbReference>
<dbReference type="PANTHER" id="PTHR30265">
    <property type="entry name" value="RHO-INTERACTING TRANSCRIPTION TERMINATION FACTOR NUSG"/>
    <property type="match status" value="1"/>
</dbReference>
<evidence type="ECO:0000256" key="6">
    <source>
        <dbReference type="NCBIfam" id="TIGR00922"/>
    </source>
</evidence>